<evidence type="ECO:0008006" key="4">
    <source>
        <dbReference type="Google" id="ProtNLM"/>
    </source>
</evidence>
<keyword evidence="3" id="KW-1185">Reference proteome</keyword>
<proteinExistence type="predicted"/>
<keyword evidence="1" id="KW-1133">Transmembrane helix</keyword>
<keyword evidence="1" id="KW-0812">Transmembrane</keyword>
<evidence type="ECO:0000256" key="1">
    <source>
        <dbReference type="SAM" id="Phobius"/>
    </source>
</evidence>
<evidence type="ECO:0000313" key="3">
    <source>
        <dbReference type="Proteomes" id="UP000593572"/>
    </source>
</evidence>
<keyword evidence="1" id="KW-0472">Membrane</keyword>
<evidence type="ECO:0000313" key="2">
    <source>
        <dbReference type="EMBL" id="MBA0552038.1"/>
    </source>
</evidence>
<dbReference type="AlphaFoldDB" id="A0A7J8LHX1"/>
<dbReference type="Proteomes" id="UP000593572">
    <property type="component" value="Unassembled WGS sequence"/>
</dbReference>
<accession>A0A7J8LHX1</accession>
<feature type="transmembrane region" description="Helical" evidence="1">
    <location>
        <begin position="36"/>
        <end position="57"/>
    </location>
</feature>
<name>A0A7J8LHX1_9ROSI</name>
<reference evidence="2 3" key="1">
    <citation type="journal article" date="2019" name="Genome Biol. Evol.">
        <title>Insights into the evolution of the New World diploid cottons (Gossypium, subgenus Houzingenia) based on genome sequencing.</title>
        <authorList>
            <person name="Grover C.E."/>
            <person name="Arick M.A. 2nd"/>
            <person name="Thrash A."/>
            <person name="Conover J.L."/>
            <person name="Sanders W.S."/>
            <person name="Peterson D.G."/>
            <person name="Frelichowski J.E."/>
            <person name="Scheffler J.A."/>
            <person name="Scheffler B.E."/>
            <person name="Wendel J.F."/>
        </authorList>
    </citation>
    <scope>NUCLEOTIDE SEQUENCE [LARGE SCALE GENOMIC DNA]</scope>
    <source>
        <strain evidence="2">157</strain>
        <tissue evidence="2">Leaf</tissue>
    </source>
</reference>
<feature type="transmembrane region" description="Helical" evidence="1">
    <location>
        <begin position="69"/>
        <end position="94"/>
    </location>
</feature>
<comment type="caution">
    <text evidence="2">The sequence shown here is derived from an EMBL/GenBank/DDBJ whole genome shotgun (WGS) entry which is preliminary data.</text>
</comment>
<dbReference type="EMBL" id="JABEZX010000003">
    <property type="protein sequence ID" value="MBA0552038.1"/>
    <property type="molecule type" value="Genomic_DNA"/>
</dbReference>
<organism evidence="2 3">
    <name type="scientific">Gossypium lobatum</name>
    <dbReference type="NCBI Taxonomy" id="34289"/>
    <lineage>
        <taxon>Eukaryota</taxon>
        <taxon>Viridiplantae</taxon>
        <taxon>Streptophyta</taxon>
        <taxon>Embryophyta</taxon>
        <taxon>Tracheophyta</taxon>
        <taxon>Spermatophyta</taxon>
        <taxon>Magnoliopsida</taxon>
        <taxon>eudicotyledons</taxon>
        <taxon>Gunneridae</taxon>
        <taxon>Pentapetalae</taxon>
        <taxon>rosids</taxon>
        <taxon>malvids</taxon>
        <taxon>Malvales</taxon>
        <taxon>Malvaceae</taxon>
        <taxon>Malvoideae</taxon>
        <taxon>Gossypium</taxon>
    </lineage>
</organism>
<feature type="non-terminal residue" evidence="2">
    <location>
        <position position="1"/>
    </location>
</feature>
<feature type="transmembrane region" description="Helical" evidence="1">
    <location>
        <begin position="9"/>
        <end position="30"/>
    </location>
</feature>
<gene>
    <name evidence="2" type="ORF">Golob_022880</name>
</gene>
<sequence>VASWVPSKYAWLLIISLFVGSHLVGFAFGSSPGRRWICYVTGLGVLSTSCVFAWILLIISKMKTCSSIIFFGFCFSFSAIFALASVLCFLLFFFDAAGSFLGFHSYPNLARGTGWCAPLYVRFSWLRRPAWFYVKGAVEVEDWFYFLVVDRGCVVLLGSTSRLLLKLLGFDWCVPFAAHLGFWRWLAISPARNYENLMLELLCTRKPNDMRQKPIPARWNGLELSAAWMDVLWWTLRAVVGASPSFTISIKNFSNNHIDSMVSIEGMESFHFTGFYGFPDLNSHEQSWDLLRRVDSEKIGGRRKPRIAMKEFEKVLDEMALVVRQSCSNHEAIFLNLRDRKPNDDVRAPRLFFKFEACWAKDRDSKQLIKRIWDENHNPCNLIDRLDKIHSSLGLWQHTRYNRLRSHMRSLIKWIDSLIDEPYMRSNLELLKSNRLELGRLYAEEESY</sequence>
<protein>
    <recommendedName>
        <fullName evidence="4">DUF4283 domain-containing protein</fullName>
    </recommendedName>
</protein>